<dbReference type="Pfam" id="PF02687">
    <property type="entry name" value="FtsX"/>
    <property type="match status" value="1"/>
</dbReference>
<keyword evidence="11" id="KW-1185">Reference proteome</keyword>
<comment type="caution">
    <text evidence="10">The sequence shown here is derived from an EMBL/GenBank/DDBJ whole genome shotgun (WGS) entry which is preliminary data.</text>
</comment>
<evidence type="ECO:0000313" key="11">
    <source>
        <dbReference type="Proteomes" id="UP000469724"/>
    </source>
</evidence>
<keyword evidence="4 7" id="KW-0812">Transmembrane</keyword>
<evidence type="ECO:0000259" key="9">
    <source>
        <dbReference type="Pfam" id="PF12704"/>
    </source>
</evidence>
<accession>A0A7K3NMD3</accession>
<evidence type="ECO:0000256" key="1">
    <source>
        <dbReference type="ARBA" id="ARBA00004651"/>
    </source>
</evidence>
<keyword evidence="5 7" id="KW-1133">Transmembrane helix</keyword>
<protein>
    <submittedName>
        <fullName evidence="10">FtsX-like permease family protein</fullName>
    </submittedName>
</protein>
<keyword evidence="3" id="KW-1003">Cell membrane</keyword>
<evidence type="ECO:0000256" key="2">
    <source>
        <dbReference type="ARBA" id="ARBA00022448"/>
    </source>
</evidence>
<evidence type="ECO:0000256" key="5">
    <source>
        <dbReference type="ARBA" id="ARBA00022989"/>
    </source>
</evidence>
<feature type="transmembrane region" description="Helical" evidence="7">
    <location>
        <begin position="243"/>
        <end position="276"/>
    </location>
</feature>
<dbReference type="RefSeq" id="WP_163302318.1">
    <property type="nucleotide sequence ID" value="NZ_JAAGRQ010000042.1"/>
</dbReference>
<feature type="transmembrane region" description="Helical" evidence="7">
    <location>
        <begin position="21"/>
        <end position="41"/>
    </location>
</feature>
<keyword evidence="2" id="KW-0813">Transport</keyword>
<dbReference type="EMBL" id="JAAGRQ010000042">
    <property type="protein sequence ID" value="NDY57277.1"/>
    <property type="molecule type" value="Genomic_DNA"/>
</dbReference>
<evidence type="ECO:0000256" key="3">
    <source>
        <dbReference type="ARBA" id="ARBA00022475"/>
    </source>
</evidence>
<dbReference type="InterPro" id="IPR005891">
    <property type="entry name" value="DevC"/>
</dbReference>
<evidence type="ECO:0000313" key="10">
    <source>
        <dbReference type="EMBL" id="NDY57277.1"/>
    </source>
</evidence>
<dbReference type="InterPro" id="IPR025857">
    <property type="entry name" value="MacB_PCD"/>
</dbReference>
<feature type="transmembrane region" description="Helical" evidence="7">
    <location>
        <begin position="339"/>
        <end position="361"/>
    </location>
</feature>
<comment type="subcellular location">
    <subcellularLocation>
        <location evidence="1">Cell membrane</location>
        <topology evidence="1">Multi-pass membrane protein</topology>
    </subcellularLocation>
</comment>
<dbReference type="PANTHER" id="PTHR43738">
    <property type="entry name" value="ABC TRANSPORTER, MEMBRANE PROTEIN"/>
    <property type="match status" value="1"/>
</dbReference>
<reference evidence="10 11" key="1">
    <citation type="submission" date="2020-02" db="EMBL/GenBank/DDBJ databases">
        <title>Comparative genomics of sulfur disproportionating microorganisms.</title>
        <authorList>
            <person name="Ward L.M."/>
            <person name="Bertran E."/>
            <person name="Johnston D.T."/>
        </authorList>
    </citation>
    <scope>NUCLEOTIDE SEQUENCE [LARGE SCALE GENOMIC DNA]</scope>
    <source>
        <strain evidence="10 11">DSM 3696</strain>
    </source>
</reference>
<gene>
    <name evidence="10" type="ORF">G3N56_11045</name>
</gene>
<dbReference type="Pfam" id="PF12704">
    <property type="entry name" value="MacB_PCD"/>
    <property type="match status" value="1"/>
</dbReference>
<sequence>MTNRIALRNLLHDRIRLAVTLTGVVFAVVLIAVQGGLFVGFTTATSCVIENTEADVWVASRGVRNFDVTHPLRERKYHQVLSVPGVARAEKFIVQFANWKKPGGGMESVEVVGFDLQSGLGKPWAMVQGSIAALAVRDTVIIDELYLQKLGITGIGESAEISERRARVVGLTRGIRSFTTSPYVFTSFQNALNFTHLKPDQLTYVLILAEPGVDPKELRAAIAAQVSDVDVFTREEFAQKTQWYWMFTTGAGMALVIAAGLGLVVGGVVVAQTLYATTMDHLPEFGTLRAMGARNGYLYRIIMAQAVAAAVVGYVPGIALSHLLVHLAEAGGASILLTWKMSVGLFFLTVVMCVAAAFVSINRVTRIDPAMVFKGA</sequence>
<feature type="domain" description="ABC3 transporter permease C-terminal" evidence="8">
    <location>
        <begin position="257"/>
        <end position="369"/>
    </location>
</feature>
<dbReference type="AlphaFoldDB" id="A0A7K3NMD3"/>
<evidence type="ECO:0000256" key="6">
    <source>
        <dbReference type="ARBA" id="ARBA00023136"/>
    </source>
</evidence>
<evidence type="ECO:0000256" key="4">
    <source>
        <dbReference type="ARBA" id="ARBA00022692"/>
    </source>
</evidence>
<keyword evidence="6 7" id="KW-0472">Membrane</keyword>
<evidence type="ECO:0000256" key="7">
    <source>
        <dbReference type="SAM" id="Phobius"/>
    </source>
</evidence>
<dbReference type="InterPro" id="IPR003838">
    <property type="entry name" value="ABC3_permease_C"/>
</dbReference>
<dbReference type="Proteomes" id="UP000469724">
    <property type="component" value="Unassembled WGS sequence"/>
</dbReference>
<feature type="transmembrane region" description="Helical" evidence="7">
    <location>
        <begin position="297"/>
        <end position="319"/>
    </location>
</feature>
<feature type="domain" description="MacB-like periplasmic core" evidence="9">
    <location>
        <begin position="18"/>
        <end position="224"/>
    </location>
</feature>
<proteinExistence type="predicted"/>
<evidence type="ECO:0000259" key="8">
    <source>
        <dbReference type="Pfam" id="PF02687"/>
    </source>
</evidence>
<name>A0A7K3NMD3_9BACT</name>
<dbReference type="GO" id="GO:0005886">
    <property type="term" value="C:plasma membrane"/>
    <property type="evidence" value="ECO:0007669"/>
    <property type="project" value="UniProtKB-SubCell"/>
</dbReference>
<dbReference type="InterPro" id="IPR051125">
    <property type="entry name" value="ABC-4/HrtB_transporter"/>
</dbReference>
<dbReference type="PIRSF" id="PIRSF031773">
    <property type="entry name" value="DevC"/>
    <property type="match status" value="1"/>
</dbReference>
<organism evidence="10 11">
    <name type="scientific">Desulfolutivibrio sulfodismutans</name>
    <dbReference type="NCBI Taxonomy" id="63561"/>
    <lineage>
        <taxon>Bacteria</taxon>
        <taxon>Pseudomonadati</taxon>
        <taxon>Thermodesulfobacteriota</taxon>
        <taxon>Desulfovibrionia</taxon>
        <taxon>Desulfovibrionales</taxon>
        <taxon>Desulfovibrionaceae</taxon>
        <taxon>Desulfolutivibrio</taxon>
    </lineage>
</organism>
<dbReference type="PANTHER" id="PTHR43738:SF1">
    <property type="entry name" value="HEMIN TRANSPORT SYSTEM PERMEASE PROTEIN HRTB-RELATED"/>
    <property type="match status" value="1"/>
</dbReference>